<dbReference type="AlphaFoldDB" id="A0A6L2JVH8"/>
<evidence type="ECO:0008006" key="2">
    <source>
        <dbReference type="Google" id="ProtNLM"/>
    </source>
</evidence>
<evidence type="ECO:0000313" key="1">
    <source>
        <dbReference type="EMBL" id="GEU40739.1"/>
    </source>
</evidence>
<accession>A0A6L2JVH8</accession>
<reference evidence="1" key="1">
    <citation type="journal article" date="2019" name="Sci. Rep.">
        <title>Draft genome of Tanacetum cinerariifolium, the natural source of mosquito coil.</title>
        <authorList>
            <person name="Yamashiro T."/>
            <person name="Shiraishi A."/>
            <person name="Satake H."/>
            <person name="Nakayama K."/>
        </authorList>
    </citation>
    <scope>NUCLEOTIDE SEQUENCE</scope>
</reference>
<sequence length="167" mass="19530">MPKQTQRLKKGTEIGIQEKSIMLLDESEMFTSSEGETITSYFKRLLMLINNLDRNKLTLKTVHTNLKFFNHLQPKWTHFVTRVKQSMDLYIVDYNKIYDYLKQNQFEANEMRATRIAKSHDPLALYSKTPATTPYALMETTTNIPFTNLYTKTIITSQQHHCGTTNN</sequence>
<comment type="caution">
    <text evidence="1">The sequence shown here is derived from an EMBL/GenBank/DDBJ whole genome shotgun (WGS) entry which is preliminary data.</text>
</comment>
<dbReference type="EMBL" id="BKCJ010001344">
    <property type="protein sequence ID" value="GEU40739.1"/>
    <property type="molecule type" value="Genomic_DNA"/>
</dbReference>
<organism evidence="1">
    <name type="scientific">Tanacetum cinerariifolium</name>
    <name type="common">Dalmatian daisy</name>
    <name type="synonym">Chrysanthemum cinerariifolium</name>
    <dbReference type="NCBI Taxonomy" id="118510"/>
    <lineage>
        <taxon>Eukaryota</taxon>
        <taxon>Viridiplantae</taxon>
        <taxon>Streptophyta</taxon>
        <taxon>Embryophyta</taxon>
        <taxon>Tracheophyta</taxon>
        <taxon>Spermatophyta</taxon>
        <taxon>Magnoliopsida</taxon>
        <taxon>eudicotyledons</taxon>
        <taxon>Gunneridae</taxon>
        <taxon>Pentapetalae</taxon>
        <taxon>asterids</taxon>
        <taxon>campanulids</taxon>
        <taxon>Asterales</taxon>
        <taxon>Asteraceae</taxon>
        <taxon>Asteroideae</taxon>
        <taxon>Anthemideae</taxon>
        <taxon>Anthemidinae</taxon>
        <taxon>Tanacetum</taxon>
    </lineage>
</organism>
<gene>
    <name evidence="1" type="ORF">Tci_012717</name>
</gene>
<name>A0A6L2JVH8_TANCI</name>
<proteinExistence type="predicted"/>
<protein>
    <recommendedName>
        <fullName evidence="2">Retrovirus-related Pol polyprotein from transposon TNT 1-94</fullName>
    </recommendedName>
</protein>